<feature type="signal peptide" evidence="1">
    <location>
        <begin position="1"/>
        <end position="25"/>
    </location>
</feature>
<protein>
    <submittedName>
        <fullName evidence="2">Uncharacterized protein</fullName>
    </submittedName>
</protein>
<feature type="chain" id="PRO_5012893417" evidence="1">
    <location>
        <begin position="26"/>
        <end position="139"/>
    </location>
</feature>
<dbReference type="AlphaFoldDB" id="A0A1Z3N6G4"/>
<reference evidence="2 3" key="1">
    <citation type="submission" date="2017-04" db="EMBL/GenBank/DDBJ databases">
        <title>Whole genome sequence of Bdellovibrio bacteriovorus strain SSB218315.</title>
        <authorList>
            <person name="Oyedara O."/>
            <person name="Rodriguez-Perez M.A."/>
        </authorList>
    </citation>
    <scope>NUCLEOTIDE SEQUENCE [LARGE SCALE GENOMIC DNA]</scope>
    <source>
        <strain evidence="2 3">SSB218315</strain>
    </source>
</reference>
<name>A0A1Z3N6G4_BDEBC</name>
<keyword evidence="1" id="KW-0732">Signal</keyword>
<dbReference type="RefSeq" id="WP_088564663.1">
    <property type="nucleotide sequence ID" value="NZ_CP020946.1"/>
</dbReference>
<dbReference type="OrthoDB" id="5294274at2"/>
<evidence type="ECO:0000256" key="1">
    <source>
        <dbReference type="SAM" id="SignalP"/>
    </source>
</evidence>
<evidence type="ECO:0000313" key="3">
    <source>
        <dbReference type="Proteomes" id="UP000197003"/>
    </source>
</evidence>
<sequence length="139" mass="16095">MHRKQILGTVIAVLMTGLSVTAAQAAKVDVFAEFNKKITKLEGELKKEKDVTKRYDVFLKNYREMGELRSKNPRQAEEKEINMSLFMDSLAFLPEKKDFQASKCKDYKKEVNDMMKSYAKDQKEPFVDKAFNVVDLICK</sequence>
<dbReference type="Proteomes" id="UP000197003">
    <property type="component" value="Chromosome"/>
</dbReference>
<dbReference type="EMBL" id="CP020946">
    <property type="protein sequence ID" value="ASD63082.1"/>
    <property type="molecule type" value="Genomic_DNA"/>
</dbReference>
<proteinExistence type="predicted"/>
<accession>A0A1Z3N6G4</accession>
<evidence type="ECO:0000313" key="2">
    <source>
        <dbReference type="EMBL" id="ASD63082.1"/>
    </source>
</evidence>
<gene>
    <name evidence="2" type="ORF">B9G79_05615</name>
</gene>
<organism evidence="2 3">
    <name type="scientific">Bdellovibrio bacteriovorus</name>
    <dbReference type="NCBI Taxonomy" id="959"/>
    <lineage>
        <taxon>Bacteria</taxon>
        <taxon>Pseudomonadati</taxon>
        <taxon>Bdellovibrionota</taxon>
        <taxon>Bdellovibrionia</taxon>
        <taxon>Bdellovibrionales</taxon>
        <taxon>Pseudobdellovibrionaceae</taxon>
        <taxon>Bdellovibrio</taxon>
    </lineage>
</organism>